<protein>
    <recommendedName>
        <fullName evidence="2">arylamine N-acetyltransferase</fullName>
        <ecNumber evidence="2">2.3.1.5</ecNumber>
    </recommendedName>
</protein>
<dbReference type="EMBL" id="EAAA01000198">
    <property type="status" value="NOT_ANNOTATED_CDS"/>
    <property type="molecule type" value="Genomic_DNA"/>
</dbReference>
<dbReference type="PANTHER" id="PTHR11786:SF0">
    <property type="entry name" value="ARYLAMINE N-ACETYLTRANSFERASE 4-RELATED"/>
    <property type="match status" value="1"/>
</dbReference>
<keyword evidence="3" id="KW-0808">Transferase</keyword>
<dbReference type="Gene3D" id="3.30.2140.20">
    <property type="match status" value="1"/>
</dbReference>
<evidence type="ECO:0000313" key="5">
    <source>
        <dbReference type="Proteomes" id="UP000008144"/>
    </source>
</evidence>
<dbReference type="AlphaFoldDB" id="F6ZDW7"/>
<sequence length="181" mass="21367">MALLVTCDDGSVWLTDVGWGGTGFITLLKFESDKEQIQNNGVYRLLGSTQQRFLLQKLQKTIIQVNGSTKIKVKGKQWNSIYRFDIIPRKWEDFKEMCEYQQDDEDSYLIHNTICAKQSKYGSVAVRGWMTFEKMFVDPMTEKYKWRKETKSQEELKEVLKKYFQVEINFDLKPEAKFEAD</sequence>
<evidence type="ECO:0000256" key="1">
    <source>
        <dbReference type="ARBA" id="ARBA00006547"/>
    </source>
</evidence>
<reference evidence="4" key="2">
    <citation type="journal article" date="2008" name="Genome Biol.">
        <title>Improved genome assembly and evidence-based global gene model set for the chordate Ciona intestinalis: new insight into intron and operon populations.</title>
        <authorList>
            <person name="Satou Y."/>
            <person name="Mineta K."/>
            <person name="Ogasawara M."/>
            <person name="Sasakura Y."/>
            <person name="Shoguchi E."/>
            <person name="Ueno K."/>
            <person name="Yamada L."/>
            <person name="Matsumoto J."/>
            <person name="Wasserscheid J."/>
            <person name="Dewar K."/>
            <person name="Wiley G.B."/>
            <person name="Macmil S.L."/>
            <person name="Roe B.A."/>
            <person name="Zeller R.W."/>
            <person name="Hastings K.E."/>
            <person name="Lemaire P."/>
            <person name="Lindquist E."/>
            <person name="Endo T."/>
            <person name="Hotta K."/>
            <person name="Inaba K."/>
        </authorList>
    </citation>
    <scope>NUCLEOTIDE SEQUENCE [LARGE SCALE GENOMIC DNA]</scope>
    <source>
        <strain evidence="4">wild type</strain>
    </source>
</reference>
<dbReference type="EC" id="2.3.1.5" evidence="2"/>
<dbReference type="InterPro" id="IPR053710">
    <property type="entry name" value="Arylamine_NAT_domain_sf"/>
</dbReference>
<reference evidence="5" key="1">
    <citation type="journal article" date="2002" name="Science">
        <title>The draft genome of Ciona intestinalis: insights into chordate and vertebrate origins.</title>
        <authorList>
            <person name="Dehal P."/>
            <person name="Satou Y."/>
            <person name="Campbell R.K."/>
            <person name="Chapman J."/>
            <person name="Degnan B."/>
            <person name="De Tomaso A."/>
            <person name="Davidson B."/>
            <person name="Di Gregorio A."/>
            <person name="Gelpke M."/>
            <person name="Goodstein D.M."/>
            <person name="Harafuji N."/>
            <person name="Hastings K.E."/>
            <person name="Ho I."/>
            <person name="Hotta K."/>
            <person name="Huang W."/>
            <person name="Kawashima T."/>
            <person name="Lemaire P."/>
            <person name="Martinez D."/>
            <person name="Meinertzhagen I.A."/>
            <person name="Necula S."/>
            <person name="Nonaka M."/>
            <person name="Putnam N."/>
            <person name="Rash S."/>
            <person name="Saiga H."/>
            <person name="Satake M."/>
            <person name="Terry A."/>
            <person name="Yamada L."/>
            <person name="Wang H.G."/>
            <person name="Awazu S."/>
            <person name="Azumi K."/>
            <person name="Boore J."/>
            <person name="Branno M."/>
            <person name="Chin-Bow S."/>
            <person name="DeSantis R."/>
            <person name="Doyle S."/>
            <person name="Francino P."/>
            <person name="Keys D.N."/>
            <person name="Haga S."/>
            <person name="Hayashi H."/>
            <person name="Hino K."/>
            <person name="Imai K.S."/>
            <person name="Inaba K."/>
            <person name="Kano S."/>
            <person name="Kobayashi K."/>
            <person name="Kobayashi M."/>
            <person name="Lee B.I."/>
            <person name="Makabe K.W."/>
            <person name="Manohar C."/>
            <person name="Matassi G."/>
            <person name="Medina M."/>
            <person name="Mochizuki Y."/>
            <person name="Mount S."/>
            <person name="Morishita T."/>
            <person name="Miura S."/>
            <person name="Nakayama A."/>
            <person name="Nishizaka S."/>
            <person name="Nomoto H."/>
            <person name="Ohta F."/>
            <person name="Oishi K."/>
            <person name="Rigoutsos I."/>
            <person name="Sano M."/>
            <person name="Sasaki A."/>
            <person name="Sasakura Y."/>
            <person name="Shoguchi E."/>
            <person name="Shin-i T."/>
            <person name="Spagnuolo A."/>
            <person name="Stainier D."/>
            <person name="Suzuki M.M."/>
            <person name="Tassy O."/>
            <person name="Takatori N."/>
            <person name="Tokuoka M."/>
            <person name="Yagi K."/>
            <person name="Yoshizaki F."/>
            <person name="Wada S."/>
            <person name="Zhang C."/>
            <person name="Hyatt P.D."/>
            <person name="Larimer F."/>
            <person name="Detter C."/>
            <person name="Doggett N."/>
            <person name="Glavina T."/>
            <person name="Hawkins T."/>
            <person name="Richardson P."/>
            <person name="Lucas S."/>
            <person name="Kohara Y."/>
            <person name="Levine M."/>
            <person name="Satoh N."/>
            <person name="Rokhsar D.S."/>
        </authorList>
    </citation>
    <scope>NUCLEOTIDE SEQUENCE [LARGE SCALE GENOMIC DNA]</scope>
</reference>
<reference evidence="4" key="4">
    <citation type="submission" date="2025-09" db="UniProtKB">
        <authorList>
            <consortium name="Ensembl"/>
        </authorList>
    </citation>
    <scope>IDENTIFICATION</scope>
</reference>
<evidence type="ECO:0000256" key="2">
    <source>
        <dbReference type="ARBA" id="ARBA00012701"/>
    </source>
</evidence>
<dbReference type="HOGENOM" id="CLU_1488520_0_0_1"/>
<proteinExistence type="inferred from homology"/>
<comment type="similarity">
    <text evidence="1">Belongs to the arylamine N-acetyltransferase family.</text>
</comment>
<dbReference type="Pfam" id="PF00797">
    <property type="entry name" value="Acetyltransf_2"/>
    <property type="match status" value="1"/>
</dbReference>
<organism evidence="4 5">
    <name type="scientific">Ciona intestinalis</name>
    <name type="common">Transparent sea squirt</name>
    <name type="synonym">Ascidia intestinalis</name>
    <dbReference type="NCBI Taxonomy" id="7719"/>
    <lineage>
        <taxon>Eukaryota</taxon>
        <taxon>Metazoa</taxon>
        <taxon>Chordata</taxon>
        <taxon>Tunicata</taxon>
        <taxon>Ascidiacea</taxon>
        <taxon>Phlebobranchia</taxon>
        <taxon>Cionidae</taxon>
        <taxon>Ciona</taxon>
    </lineage>
</organism>
<dbReference type="InterPro" id="IPR001447">
    <property type="entry name" value="Arylamine_N-AcTrfase"/>
</dbReference>
<dbReference type="GeneTree" id="ENSGT00390000012054"/>
<accession>F6ZDW7</accession>
<dbReference type="InParanoid" id="F6ZDW7"/>
<dbReference type="InterPro" id="IPR038765">
    <property type="entry name" value="Papain-like_cys_pep_sf"/>
</dbReference>
<dbReference type="Proteomes" id="UP000008144">
    <property type="component" value="Chromosome 1"/>
</dbReference>
<keyword evidence="5" id="KW-1185">Reference proteome</keyword>
<dbReference type="GO" id="GO:0004060">
    <property type="term" value="F:arylamine N-acetyltransferase activity"/>
    <property type="evidence" value="ECO:0000318"/>
    <property type="project" value="GO_Central"/>
</dbReference>
<dbReference type="Ensembl" id="ENSCINT00000021246.3">
    <property type="protein sequence ID" value="ENSCINP00000021246.3"/>
    <property type="gene ID" value="ENSCING00000013678.2"/>
</dbReference>
<dbReference type="SUPFAM" id="SSF54001">
    <property type="entry name" value="Cysteine proteinases"/>
    <property type="match status" value="1"/>
</dbReference>
<name>F6ZDW7_CIOIN</name>
<evidence type="ECO:0000313" key="4">
    <source>
        <dbReference type="Ensembl" id="ENSCINP00000021246.3"/>
    </source>
</evidence>
<keyword evidence="3" id="KW-0012">Acyltransferase</keyword>
<evidence type="ECO:0000256" key="3">
    <source>
        <dbReference type="ARBA" id="ARBA00023315"/>
    </source>
</evidence>
<reference evidence="4" key="3">
    <citation type="submission" date="2025-08" db="UniProtKB">
        <authorList>
            <consortium name="Ensembl"/>
        </authorList>
    </citation>
    <scope>IDENTIFICATION</scope>
</reference>
<dbReference type="PANTHER" id="PTHR11786">
    <property type="entry name" value="N-HYDROXYARYLAMINE O-ACETYLTRANSFERASE"/>
    <property type="match status" value="1"/>
</dbReference>